<evidence type="ECO:0000259" key="4">
    <source>
        <dbReference type="SMART" id="SM00418"/>
    </source>
</evidence>
<feature type="domain" description="HTH arsR-type" evidence="4">
    <location>
        <begin position="220"/>
        <end position="299"/>
    </location>
</feature>
<dbReference type="Proteomes" id="UP000530928">
    <property type="component" value="Unassembled WGS sequence"/>
</dbReference>
<dbReference type="InterPro" id="IPR051011">
    <property type="entry name" value="Metal_resp_trans_reg"/>
</dbReference>
<comment type="caution">
    <text evidence="5">The sequence shown here is derived from an EMBL/GenBank/DDBJ whole genome shotgun (WGS) entry which is preliminary data.</text>
</comment>
<sequence>MEVHIAAEELGDLRLARSPLRELLGSAATVLRPGRGRAHAAWLGAALPALRPLTVPMVWELAADPPGFLLPAPPRLNVDLDGELDLVRASDPGLVRGELERRYGSAVPPSVRELLEHPERGLATLAGELAVYWKAALDEVWPRVKALLELDLIYRGQLIVSGGLRSLFDDLGLVVRPGPPSEGLVLVPSVFMRPGRHGRVITYSARGIGNLWSLQEPDLGALAALVGETRGRLLELLELPRTTIDLAALAGVGAPAVSHHLAVLHAAGMVWKVRHGRKVYYQRTLKASQLMAPADIALHGPLAL</sequence>
<dbReference type="GO" id="GO:0003677">
    <property type="term" value="F:DNA binding"/>
    <property type="evidence" value="ECO:0007669"/>
    <property type="project" value="UniProtKB-KW"/>
</dbReference>
<keyword evidence="1" id="KW-0805">Transcription regulation</keyword>
<dbReference type="AlphaFoldDB" id="A0A7W0CTI8"/>
<dbReference type="PANTHER" id="PTHR43132:SF6">
    <property type="entry name" value="HTH-TYPE TRANSCRIPTIONAL REPRESSOR CZRA"/>
    <property type="match status" value="1"/>
</dbReference>
<dbReference type="PRINTS" id="PR00778">
    <property type="entry name" value="HTHARSR"/>
</dbReference>
<protein>
    <submittedName>
        <fullName evidence="5">DNA-binding transcriptional ArsR family regulator</fullName>
    </submittedName>
</protein>
<name>A0A7W0CTI8_9ACTN</name>
<keyword evidence="3" id="KW-0804">Transcription</keyword>
<evidence type="ECO:0000256" key="1">
    <source>
        <dbReference type="ARBA" id="ARBA00023015"/>
    </source>
</evidence>
<evidence type="ECO:0000313" key="6">
    <source>
        <dbReference type="Proteomes" id="UP000530928"/>
    </source>
</evidence>
<reference evidence="5 6" key="1">
    <citation type="submission" date="2020-07" db="EMBL/GenBank/DDBJ databases">
        <title>Genomic Encyclopedia of Type Strains, Phase IV (KMG-IV): sequencing the most valuable type-strain genomes for metagenomic binning, comparative biology and taxonomic classification.</title>
        <authorList>
            <person name="Goeker M."/>
        </authorList>
    </citation>
    <scope>NUCLEOTIDE SEQUENCE [LARGE SCALE GENOMIC DNA]</scope>
    <source>
        <strain evidence="5 6">DSM 45533</strain>
    </source>
</reference>
<gene>
    <name evidence="5" type="ORF">HNR30_008472</name>
</gene>
<keyword evidence="2 5" id="KW-0238">DNA-binding</keyword>
<evidence type="ECO:0000313" key="5">
    <source>
        <dbReference type="EMBL" id="MBA2897076.1"/>
    </source>
</evidence>
<dbReference type="InterPro" id="IPR001845">
    <property type="entry name" value="HTH_ArsR_DNA-bd_dom"/>
</dbReference>
<dbReference type="InterPro" id="IPR036388">
    <property type="entry name" value="WH-like_DNA-bd_sf"/>
</dbReference>
<dbReference type="EMBL" id="JACDUR010000010">
    <property type="protein sequence ID" value="MBA2897076.1"/>
    <property type="molecule type" value="Genomic_DNA"/>
</dbReference>
<evidence type="ECO:0000256" key="3">
    <source>
        <dbReference type="ARBA" id="ARBA00023163"/>
    </source>
</evidence>
<dbReference type="Pfam" id="PF01022">
    <property type="entry name" value="HTH_5"/>
    <property type="match status" value="1"/>
</dbReference>
<dbReference type="CDD" id="cd00090">
    <property type="entry name" value="HTH_ARSR"/>
    <property type="match status" value="1"/>
</dbReference>
<keyword evidence="6" id="KW-1185">Reference proteome</keyword>
<dbReference type="Gene3D" id="1.10.10.10">
    <property type="entry name" value="Winged helix-like DNA-binding domain superfamily/Winged helix DNA-binding domain"/>
    <property type="match status" value="1"/>
</dbReference>
<dbReference type="InterPro" id="IPR011991">
    <property type="entry name" value="ArsR-like_HTH"/>
</dbReference>
<dbReference type="SMART" id="SM00418">
    <property type="entry name" value="HTH_ARSR"/>
    <property type="match status" value="1"/>
</dbReference>
<organism evidence="5 6">
    <name type="scientific">Nonomuraea soli</name>
    <dbReference type="NCBI Taxonomy" id="1032476"/>
    <lineage>
        <taxon>Bacteria</taxon>
        <taxon>Bacillati</taxon>
        <taxon>Actinomycetota</taxon>
        <taxon>Actinomycetes</taxon>
        <taxon>Streptosporangiales</taxon>
        <taxon>Streptosporangiaceae</taxon>
        <taxon>Nonomuraea</taxon>
    </lineage>
</organism>
<evidence type="ECO:0000256" key="2">
    <source>
        <dbReference type="ARBA" id="ARBA00023125"/>
    </source>
</evidence>
<dbReference type="RefSeq" id="WP_181615794.1">
    <property type="nucleotide sequence ID" value="NZ_BAABAM010000010.1"/>
</dbReference>
<accession>A0A7W0CTI8</accession>
<proteinExistence type="predicted"/>
<dbReference type="GO" id="GO:0003700">
    <property type="term" value="F:DNA-binding transcription factor activity"/>
    <property type="evidence" value="ECO:0007669"/>
    <property type="project" value="InterPro"/>
</dbReference>
<dbReference type="SUPFAM" id="SSF46785">
    <property type="entry name" value="Winged helix' DNA-binding domain"/>
    <property type="match status" value="1"/>
</dbReference>
<dbReference type="PANTHER" id="PTHR43132">
    <property type="entry name" value="ARSENICAL RESISTANCE OPERON REPRESSOR ARSR-RELATED"/>
    <property type="match status" value="1"/>
</dbReference>
<dbReference type="InterPro" id="IPR036390">
    <property type="entry name" value="WH_DNA-bd_sf"/>
</dbReference>